<accession>A0ABV5FMU0</accession>
<gene>
    <name evidence="2" type="ORF">ACFFUQ_12580</name>
</gene>
<feature type="chain" id="PRO_5045140082" description="Lipoprotein" evidence="1">
    <location>
        <begin position="21"/>
        <end position="323"/>
    </location>
</feature>
<evidence type="ECO:0000256" key="1">
    <source>
        <dbReference type="SAM" id="SignalP"/>
    </source>
</evidence>
<organism evidence="2 3">
    <name type="scientific">Flavobacterium branchiarum</name>
    <dbReference type="NCBI Taxonomy" id="1114870"/>
    <lineage>
        <taxon>Bacteria</taxon>
        <taxon>Pseudomonadati</taxon>
        <taxon>Bacteroidota</taxon>
        <taxon>Flavobacteriia</taxon>
        <taxon>Flavobacteriales</taxon>
        <taxon>Flavobacteriaceae</taxon>
        <taxon>Flavobacterium</taxon>
    </lineage>
</organism>
<sequence length="323" mass="37365">MYFKKTMICIASLLFMNSCAQHSKNDLNNNLKTGNKMHDDIVAYQYKMYDKIEKFDKKPLYILQVNKNNCRVLVSCNDIPHWMTFFENGGRSLPLFLNNYIPKSGKQFITVQIYPKEGEDFIAANADLDIKLKYTKDKNDGVNTYANLAHVQLPESIGSKKLPYFELTIPFEADVPFDFSEDLETAHDLSKIPNIEKMVVAKYNQLRDLLVEGDGLAFIKEIEYSDLKSCSHLYGTKEELIADDKDENMDIIRSRLDVKNRKVSLIENYEIIFSAKNRLVILRNKKDKTEIITVKYEVPKGIDRATKPVILYMPEGSDELKVW</sequence>
<dbReference type="EMBL" id="JBHMEX010000040">
    <property type="protein sequence ID" value="MFB9064860.1"/>
    <property type="molecule type" value="Genomic_DNA"/>
</dbReference>
<dbReference type="Proteomes" id="UP001589589">
    <property type="component" value="Unassembled WGS sequence"/>
</dbReference>
<evidence type="ECO:0000313" key="3">
    <source>
        <dbReference type="Proteomes" id="UP001589589"/>
    </source>
</evidence>
<evidence type="ECO:0008006" key="4">
    <source>
        <dbReference type="Google" id="ProtNLM"/>
    </source>
</evidence>
<name>A0ABV5FMU0_9FLAO</name>
<comment type="caution">
    <text evidence="2">The sequence shown here is derived from an EMBL/GenBank/DDBJ whole genome shotgun (WGS) entry which is preliminary data.</text>
</comment>
<reference evidence="2 3" key="1">
    <citation type="submission" date="2024-09" db="EMBL/GenBank/DDBJ databases">
        <authorList>
            <person name="Sun Q."/>
            <person name="Mori K."/>
        </authorList>
    </citation>
    <scope>NUCLEOTIDE SEQUENCE [LARGE SCALE GENOMIC DNA]</scope>
    <source>
        <strain evidence="2 3">CECT 7908</strain>
    </source>
</reference>
<feature type="signal peptide" evidence="1">
    <location>
        <begin position="1"/>
        <end position="20"/>
    </location>
</feature>
<proteinExistence type="predicted"/>
<dbReference type="RefSeq" id="WP_290263563.1">
    <property type="nucleotide sequence ID" value="NZ_JAUFQQ010000003.1"/>
</dbReference>
<protein>
    <recommendedName>
        <fullName evidence="4">Lipoprotein</fullName>
    </recommendedName>
</protein>
<keyword evidence="3" id="KW-1185">Reference proteome</keyword>
<keyword evidence="1" id="KW-0732">Signal</keyword>
<evidence type="ECO:0000313" key="2">
    <source>
        <dbReference type="EMBL" id="MFB9064860.1"/>
    </source>
</evidence>